<dbReference type="eggNOG" id="ENOG502QRX4">
    <property type="taxonomic scope" value="Eukaryota"/>
</dbReference>
<feature type="region of interest" description="Disordered" evidence="1">
    <location>
        <begin position="493"/>
        <end position="521"/>
    </location>
</feature>
<dbReference type="InterPro" id="IPR019416">
    <property type="entry name" value="NCBP3"/>
</dbReference>
<gene>
    <name evidence="2" type="primary">ELGR</name>
    <name evidence="2" type="ORF">MICPUCDRAFT_70650</name>
</gene>
<dbReference type="InterPro" id="IPR012677">
    <property type="entry name" value="Nucleotide-bd_a/b_plait_sf"/>
</dbReference>
<dbReference type="PANTHER" id="PTHR16291">
    <property type="entry name" value="NUCLEAR CAP-BINDING PROTEIN SUBUNIT 3"/>
    <property type="match status" value="1"/>
</dbReference>
<dbReference type="OrthoDB" id="422106at2759"/>
<proteinExistence type="predicted"/>
<dbReference type="AlphaFoldDB" id="C1MGN6"/>
<dbReference type="RefSeq" id="XP_003055351.1">
    <property type="nucleotide sequence ID" value="XM_003055305.1"/>
</dbReference>
<dbReference type="EMBL" id="GG663735">
    <property type="protein sequence ID" value="EEH60603.1"/>
    <property type="molecule type" value="Genomic_DNA"/>
</dbReference>
<feature type="compositionally biased region" description="Basic and acidic residues" evidence="1">
    <location>
        <begin position="305"/>
        <end position="320"/>
    </location>
</feature>
<evidence type="ECO:0000313" key="3">
    <source>
        <dbReference type="Proteomes" id="UP000001876"/>
    </source>
</evidence>
<dbReference type="Gene3D" id="3.30.70.330">
    <property type="match status" value="1"/>
</dbReference>
<name>C1MGN6_MICPC</name>
<evidence type="ECO:0000256" key="1">
    <source>
        <dbReference type="SAM" id="MobiDB-lite"/>
    </source>
</evidence>
<feature type="compositionally biased region" description="Low complexity" evidence="1">
    <location>
        <begin position="500"/>
        <end position="514"/>
    </location>
</feature>
<keyword evidence="3" id="KW-1185">Reference proteome</keyword>
<dbReference type="InterPro" id="IPR035979">
    <property type="entry name" value="RBD_domain_sf"/>
</dbReference>
<dbReference type="Proteomes" id="UP000001876">
    <property type="component" value="Unassembled WGS sequence"/>
</dbReference>
<dbReference type="PANTHER" id="PTHR16291:SF0">
    <property type="entry name" value="NUCLEAR CAP-BINDING PROTEIN SUBUNIT 3"/>
    <property type="match status" value="1"/>
</dbReference>
<dbReference type="GO" id="GO:0000340">
    <property type="term" value="F:RNA 7-methylguanosine cap binding"/>
    <property type="evidence" value="ECO:0007669"/>
    <property type="project" value="InterPro"/>
</dbReference>
<dbReference type="GO" id="GO:0005634">
    <property type="term" value="C:nucleus"/>
    <property type="evidence" value="ECO:0007669"/>
    <property type="project" value="TreeGrafter"/>
</dbReference>
<dbReference type="GO" id="GO:0003729">
    <property type="term" value="F:mRNA binding"/>
    <property type="evidence" value="ECO:0007669"/>
    <property type="project" value="InterPro"/>
</dbReference>
<feature type="region of interest" description="Disordered" evidence="1">
    <location>
        <begin position="1"/>
        <end position="46"/>
    </location>
</feature>
<dbReference type="OMA" id="VFVEWIN"/>
<reference evidence="2 3" key="1">
    <citation type="journal article" date="2009" name="Science">
        <title>Green evolution and dynamic adaptations revealed by genomes of the marine picoeukaryotes Micromonas.</title>
        <authorList>
            <person name="Worden A.Z."/>
            <person name="Lee J.H."/>
            <person name="Mock T."/>
            <person name="Rouze P."/>
            <person name="Simmons M.P."/>
            <person name="Aerts A.L."/>
            <person name="Allen A.E."/>
            <person name="Cuvelier M.L."/>
            <person name="Derelle E."/>
            <person name="Everett M.V."/>
            <person name="Foulon E."/>
            <person name="Grimwood J."/>
            <person name="Gundlach H."/>
            <person name="Henrissat B."/>
            <person name="Napoli C."/>
            <person name="McDonald S.M."/>
            <person name="Parker M.S."/>
            <person name="Rombauts S."/>
            <person name="Salamov A."/>
            <person name="Von Dassow P."/>
            <person name="Badger J.H."/>
            <person name="Coutinho P.M."/>
            <person name="Demir E."/>
            <person name="Dubchak I."/>
            <person name="Gentemann C."/>
            <person name="Eikrem W."/>
            <person name="Gready J.E."/>
            <person name="John U."/>
            <person name="Lanier W."/>
            <person name="Lindquist E.A."/>
            <person name="Lucas S."/>
            <person name="Mayer K.F."/>
            <person name="Moreau H."/>
            <person name="Not F."/>
            <person name="Otillar R."/>
            <person name="Panaud O."/>
            <person name="Pangilinan J."/>
            <person name="Paulsen I."/>
            <person name="Piegu B."/>
            <person name="Poliakov A."/>
            <person name="Robbens S."/>
            <person name="Schmutz J."/>
            <person name="Toulza E."/>
            <person name="Wyss T."/>
            <person name="Zelensky A."/>
            <person name="Zhou K."/>
            <person name="Armbrust E.V."/>
            <person name="Bhattacharya D."/>
            <person name="Goodenough U.W."/>
            <person name="Van de Peer Y."/>
            <person name="Grigoriev I.V."/>
        </authorList>
    </citation>
    <scope>NUCLEOTIDE SEQUENCE [LARGE SCALE GENOMIC DNA]</scope>
    <source>
        <strain evidence="2 3">CCMP1545</strain>
    </source>
</reference>
<dbReference type="SUPFAM" id="SSF54928">
    <property type="entry name" value="RNA-binding domain, RBD"/>
    <property type="match status" value="1"/>
</dbReference>
<evidence type="ECO:0000313" key="2">
    <source>
        <dbReference type="EMBL" id="EEH60603.1"/>
    </source>
</evidence>
<dbReference type="STRING" id="564608.C1MGN6"/>
<feature type="compositionally biased region" description="Basic residues" evidence="1">
    <location>
        <begin position="351"/>
        <end position="363"/>
    </location>
</feature>
<feature type="region of interest" description="Disordered" evidence="1">
    <location>
        <begin position="305"/>
        <end position="412"/>
    </location>
</feature>
<accession>C1MGN6</accession>
<dbReference type="KEGG" id="mpp:MICPUCDRAFT_70650"/>
<dbReference type="Pfam" id="PF10309">
    <property type="entry name" value="NCBP3"/>
    <property type="match status" value="1"/>
</dbReference>
<organism evidence="3">
    <name type="scientific">Micromonas pusilla (strain CCMP1545)</name>
    <name type="common">Picoplanktonic green alga</name>
    <dbReference type="NCBI Taxonomy" id="564608"/>
    <lineage>
        <taxon>Eukaryota</taxon>
        <taxon>Viridiplantae</taxon>
        <taxon>Chlorophyta</taxon>
        <taxon>Mamiellophyceae</taxon>
        <taxon>Mamiellales</taxon>
        <taxon>Mamiellaceae</taxon>
        <taxon>Micromonas</taxon>
    </lineage>
</organism>
<protein>
    <submittedName>
        <fullName evidence="2">Splicing RNP complex component</fullName>
    </submittedName>
</protein>
<feature type="compositionally biased region" description="Low complexity" evidence="1">
    <location>
        <begin position="10"/>
        <end position="19"/>
    </location>
</feature>
<sequence length="521" mass="54295">MGDVDMEMGDAAPAPADAPLAPPFGGGSANWGEEVEEAHEASGRNATVLEIEADKARKRAERFGSEYVEPKGEALARGLGMSRKEVLAMRKAEAIKKSQHRRGGGALVTGFDMFDPAEEAKRAARAAKFGDQLGLTPEQVAIRQREAEERVERAKRSAAYAAVAAAGDLSLNVSGGDPQDVFETRVDPDLDAQWRADAVHLYGVDHMTTQECMNYFGEYGPVFVEWINDSSCNVCFDDEHTARRAIRMKGVAMGAGANPDERGALPEGTIAEMLWHSGPEFHKDGKTLALSFRLATEADVKPDGRIKSRQLWMKDGERRRSGGKRRRGGGGGDRERHHPYGGGGGGDSGGKRRRGRGSSRRGGMRGFDDDDDDGGVSDLRARIKAKKDAEGGGGGDDDAAMDGAANGGGENAGGGDAMTMDGGGAAATEGKAAVGMFAAATKAAAATRVMPDPSNPFLAAMADPKPPPSLEELPETDLRKKLAASRAAAAAAAAGGGGEAAAAPAEAAMGDASAPVVYDDV</sequence>
<dbReference type="GeneID" id="9680268"/>